<dbReference type="Gene3D" id="1.10.510.10">
    <property type="entry name" value="Transferase(Phosphotransferase) domain 1"/>
    <property type="match status" value="1"/>
</dbReference>
<dbReference type="InterPro" id="IPR051681">
    <property type="entry name" value="Ser/Thr_Kinases-Pseudokinases"/>
</dbReference>
<dbReference type="Pfam" id="PF00069">
    <property type="entry name" value="Pkinase"/>
    <property type="match status" value="1"/>
</dbReference>
<dbReference type="InterPro" id="IPR011009">
    <property type="entry name" value="Kinase-like_dom_sf"/>
</dbReference>
<protein>
    <recommendedName>
        <fullName evidence="1">Protein kinase domain-containing protein</fullName>
    </recommendedName>
</protein>
<proteinExistence type="predicted"/>
<evidence type="ECO:0000313" key="3">
    <source>
        <dbReference type="Proteomes" id="UP001595975"/>
    </source>
</evidence>
<dbReference type="InterPro" id="IPR000719">
    <property type="entry name" value="Prot_kinase_dom"/>
</dbReference>
<dbReference type="EMBL" id="JBHSOF010000018">
    <property type="protein sequence ID" value="MFC5664547.1"/>
    <property type="molecule type" value="Genomic_DNA"/>
</dbReference>
<dbReference type="PANTHER" id="PTHR44329">
    <property type="entry name" value="SERINE/THREONINE-PROTEIN KINASE TNNI3K-RELATED"/>
    <property type="match status" value="1"/>
</dbReference>
<comment type="caution">
    <text evidence="2">The sequence shown here is derived from an EMBL/GenBank/DDBJ whole genome shotgun (WGS) entry which is preliminary data.</text>
</comment>
<evidence type="ECO:0000313" key="2">
    <source>
        <dbReference type="EMBL" id="MFC5664547.1"/>
    </source>
</evidence>
<dbReference type="Proteomes" id="UP001595975">
    <property type="component" value="Unassembled WGS sequence"/>
</dbReference>
<dbReference type="SUPFAM" id="SSF56112">
    <property type="entry name" value="Protein kinase-like (PK-like)"/>
    <property type="match status" value="1"/>
</dbReference>
<gene>
    <name evidence="2" type="ORF">ACFP3U_16325</name>
</gene>
<dbReference type="RefSeq" id="WP_380226242.1">
    <property type="nucleotide sequence ID" value="NZ_JBHSOF010000018.1"/>
</dbReference>
<organism evidence="2 3">
    <name type="scientific">Kitasatospora misakiensis</name>
    <dbReference type="NCBI Taxonomy" id="67330"/>
    <lineage>
        <taxon>Bacteria</taxon>
        <taxon>Bacillati</taxon>
        <taxon>Actinomycetota</taxon>
        <taxon>Actinomycetes</taxon>
        <taxon>Kitasatosporales</taxon>
        <taxon>Streptomycetaceae</taxon>
        <taxon>Kitasatospora</taxon>
    </lineage>
</organism>
<feature type="domain" description="Protein kinase" evidence="1">
    <location>
        <begin position="1"/>
        <end position="278"/>
    </location>
</feature>
<name>A0ABW0X419_9ACTN</name>
<reference evidence="3" key="1">
    <citation type="journal article" date="2019" name="Int. J. Syst. Evol. Microbiol.">
        <title>The Global Catalogue of Microorganisms (GCM) 10K type strain sequencing project: providing services to taxonomists for standard genome sequencing and annotation.</title>
        <authorList>
            <consortium name="The Broad Institute Genomics Platform"/>
            <consortium name="The Broad Institute Genome Sequencing Center for Infectious Disease"/>
            <person name="Wu L."/>
            <person name="Ma J."/>
        </authorList>
    </citation>
    <scope>NUCLEOTIDE SEQUENCE [LARGE SCALE GENOMIC DNA]</scope>
    <source>
        <strain evidence="3">CGMCC 4.1437</strain>
    </source>
</reference>
<keyword evidence="3" id="KW-1185">Reference proteome</keyword>
<evidence type="ECO:0000259" key="1">
    <source>
        <dbReference type="PROSITE" id="PS50011"/>
    </source>
</evidence>
<dbReference type="PROSITE" id="PS50011">
    <property type="entry name" value="PROTEIN_KINASE_DOM"/>
    <property type="match status" value="1"/>
</dbReference>
<sequence>MGEFPPEAAAALTAAEAACGPLELKEISDRRGSAVWKAGGPRGAVSIKLGAGEAAEVTAREASVLDQLPEYTVTVGRFDGGVWYVTPWLAGPSTWDVFRPVRKGEGGRNEALEAAVGLCHAVAELHEAGWVHGDLQPQHGIHTENGVRLLDFAWSRQVGTTPWRRFDGTMIHLTAPELAARILNGSQPVDTTQTADVYALAGTLWTCVTGTWPLDYETAGIDADAPVEEKRRAIAHRAVPLSTAMPWPALQARLRHVLLAAPDDRPTAAELKTLVEAVDA</sequence>
<accession>A0ABW0X419</accession>